<organism evidence="1 2">
    <name type="scientific">Paenibacillus rigui</name>
    <dbReference type="NCBI Taxonomy" id="554312"/>
    <lineage>
        <taxon>Bacteria</taxon>
        <taxon>Bacillati</taxon>
        <taxon>Bacillota</taxon>
        <taxon>Bacilli</taxon>
        <taxon>Bacillales</taxon>
        <taxon>Paenibacillaceae</taxon>
        <taxon>Paenibacillus</taxon>
    </lineage>
</organism>
<reference evidence="1 2" key="1">
    <citation type="submission" date="2017-07" db="EMBL/GenBank/DDBJ databases">
        <title>Genome sequencing and assembly of Paenibacillus rigui.</title>
        <authorList>
            <person name="Mayilraj S."/>
        </authorList>
    </citation>
    <scope>NUCLEOTIDE SEQUENCE [LARGE SCALE GENOMIC DNA]</scope>
    <source>
        <strain evidence="1 2">JCM 16352</strain>
    </source>
</reference>
<name>A0A229UQG3_9BACL</name>
<evidence type="ECO:0000313" key="2">
    <source>
        <dbReference type="Proteomes" id="UP000215509"/>
    </source>
</evidence>
<accession>A0A229UQG3</accession>
<keyword evidence="2" id="KW-1185">Reference proteome</keyword>
<dbReference type="Gene3D" id="3.30.530.20">
    <property type="match status" value="1"/>
</dbReference>
<evidence type="ECO:0000313" key="1">
    <source>
        <dbReference type="EMBL" id="OXM85696.1"/>
    </source>
</evidence>
<gene>
    <name evidence="1" type="ORF">CF651_14065</name>
</gene>
<sequence>MSEVYPSRTWSISIQCPPERVYAYVYDLRHFPAWAVSFGLSSIEASEGKGVIETPEGPLTMQFVPKNTLGVLDHDVTLPSGEINRIPMRVIANGTGSEVLFTLFRLPGVSEEAFQRDQVMVERDLLSLKGIMEN</sequence>
<dbReference type="InterPro" id="IPR023393">
    <property type="entry name" value="START-like_dom_sf"/>
</dbReference>
<dbReference type="SUPFAM" id="SSF55961">
    <property type="entry name" value="Bet v1-like"/>
    <property type="match status" value="1"/>
</dbReference>
<dbReference type="RefSeq" id="WP_094015501.1">
    <property type="nucleotide sequence ID" value="NZ_NMQW01000019.1"/>
</dbReference>
<comment type="caution">
    <text evidence="1">The sequence shown here is derived from an EMBL/GenBank/DDBJ whole genome shotgun (WGS) entry which is preliminary data.</text>
</comment>
<dbReference type="Proteomes" id="UP000215509">
    <property type="component" value="Unassembled WGS sequence"/>
</dbReference>
<dbReference type="OrthoDB" id="880456at2"/>
<protein>
    <submittedName>
        <fullName evidence="1">Polyketide cyclase</fullName>
    </submittedName>
</protein>
<dbReference type="AlphaFoldDB" id="A0A229UQG3"/>
<dbReference type="EMBL" id="NMQW01000019">
    <property type="protein sequence ID" value="OXM85696.1"/>
    <property type="molecule type" value="Genomic_DNA"/>
</dbReference>
<proteinExistence type="predicted"/>